<organism evidence="1 2">
    <name type="scientific">Trifolium medium</name>
    <dbReference type="NCBI Taxonomy" id="97028"/>
    <lineage>
        <taxon>Eukaryota</taxon>
        <taxon>Viridiplantae</taxon>
        <taxon>Streptophyta</taxon>
        <taxon>Embryophyta</taxon>
        <taxon>Tracheophyta</taxon>
        <taxon>Spermatophyta</taxon>
        <taxon>Magnoliopsida</taxon>
        <taxon>eudicotyledons</taxon>
        <taxon>Gunneridae</taxon>
        <taxon>Pentapetalae</taxon>
        <taxon>rosids</taxon>
        <taxon>fabids</taxon>
        <taxon>Fabales</taxon>
        <taxon>Fabaceae</taxon>
        <taxon>Papilionoideae</taxon>
        <taxon>50 kb inversion clade</taxon>
        <taxon>NPAAA clade</taxon>
        <taxon>Hologalegina</taxon>
        <taxon>IRL clade</taxon>
        <taxon>Trifolieae</taxon>
        <taxon>Trifolium</taxon>
    </lineage>
</organism>
<evidence type="ECO:0000313" key="2">
    <source>
        <dbReference type="Proteomes" id="UP000265520"/>
    </source>
</evidence>
<dbReference type="EMBL" id="LXQA010833291">
    <property type="protein sequence ID" value="MCI73205.1"/>
    <property type="molecule type" value="Genomic_DNA"/>
</dbReference>
<accession>A0A392UN69</accession>
<dbReference type="Proteomes" id="UP000265520">
    <property type="component" value="Unassembled WGS sequence"/>
</dbReference>
<protein>
    <submittedName>
        <fullName evidence="1">Uncharacterized protein</fullName>
    </submittedName>
</protein>
<name>A0A392UN69_9FABA</name>
<dbReference type="AlphaFoldDB" id="A0A392UN69"/>
<reference evidence="1 2" key="1">
    <citation type="journal article" date="2018" name="Front. Plant Sci.">
        <title>Red Clover (Trifolium pratense) and Zigzag Clover (T. medium) - A Picture of Genomic Similarities and Differences.</title>
        <authorList>
            <person name="Dluhosova J."/>
            <person name="Istvanek J."/>
            <person name="Nedelnik J."/>
            <person name="Repkova J."/>
        </authorList>
    </citation>
    <scope>NUCLEOTIDE SEQUENCE [LARGE SCALE GENOMIC DNA]</scope>
    <source>
        <strain evidence="2">cv. 10/8</strain>
        <tissue evidence="1">Leaf</tissue>
    </source>
</reference>
<proteinExistence type="predicted"/>
<comment type="caution">
    <text evidence="1">The sequence shown here is derived from an EMBL/GenBank/DDBJ whole genome shotgun (WGS) entry which is preliminary data.</text>
</comment>
<sequence length="63" mass="7417">MKDKYVVFFKIIISSIVPRSGGTDTISWKHQHFIYFLLKGMKINLLDLLFETLCHVIRDGNFK</sequence>
<feature type="non-terminal residue" evidence="1">
    <location>
        <position position="63"/>
    </location>
</feature>
<evidence type="ECO:0000313" key="1">
    <source>
        <dbReference type="EMBL" id="MCI73205.1"/>
    </source>
</evidence>
<keyword evidence="2" id="KW-1185">Reference proteome</keyword>